<feature type="coiled-coil region" evidence="5">
    <location>
        <begin position="485"/>
        <end position="519"/>
    </location>
</feature>
<dbReference type="GO" id="GO:0015630">
    <property type="term" value="C:microtubule cytoskeleton"/>
    <property type="evidence" value="ECO:0007669"/>
    <property type="project" value="TreeGrafter"/>
</dbReference>
<evidence type="ECO:0000256" key="5">
    <source>
        <dbReference type="SAM" id="Coils"/>
    </source>
</evidence>
<dbReference type="InterPro" id="IPR048256">
    <property type="entry name" value="Tektin-like"/>
</dbReference>
<dbReference type="Pfam" id="PF03148">
    <property type="entry name" value="Tektin"/>
    <property type="match status" value="1"/>
</dbReference>
<accession>A0A9P0GLZ9</accession>
<evidence type="ECO:0000313" key="7">
    <source>
        <dbReference type="EMBL" id="CAH1155106.1"/>
    </source>
</evidence>
<dbReference type="GO" id="GO:0060271">
    <property type="term" value="P:cilium assembly"/>
    <property type="evidence" value="ECO:0007669"/>
    <property type="project" value="TreeGrafter"/>
</dbReference>
<reference evidence="7" key="1">
    <citation type="submission" date="2022-01" db="EMBL/GenBank/DDBJ databases">
        <authorList>
            <person name="King R."/>
        </authorList>
    </citation>
    <scope>NUCLEOTIDE SEQUENCE</scope>
</reference>
<dbReference type="PANTHER" id="PTHR19960">
    <property type="entry name" value="TEKTIN"/>
    <property type="match status" value="1"/>
</dbReference>
<gene>
    <name evidence="7" type="ORF">PHAECO_LOCUS5813</name>
</gene>
<dbReference type="AlphaFoldDB" id="A0A9P0GLZ9"/>
<protein>
    <recommendedName>
        <fullName evidence="9">Tektin</fullName>
    </recommendedName>
</protein>
<dbReference type="GO" id="GO:0060294">
    <property type="term" value="P:cilium movement involved in cell motility"/>
    <property type="evidence" value="ECO:0007669"/>
    <property type="project" value="InterPro"/>
</dbReference>
<keyword evidence="4 5" id="KW-0175">Coiled coil</keyword>
<comment type="similarity">
    <text evidence="2">Belongs to the tektin family.</text>
</comment>
<dbReference type="OrthoDB" id="1600340at2759"/>
<dbReference type="GO" id="GO:0005929">
    <property type="term" value="C:cilium"/>
    <property type="evidence" value="ECO:0007669"/>
    <property type="project" value="UniProtKB-ARBA"/>
</dbReference>
<evidence type="ECO:0000256" key="4">
    <source>
        <dbReference type="ARBA" id="ARBA00023054"/>
    </source>
</evidence>
<keyword evidence="8" id="KW-1185">Reference proteome</keyword>
<evidence type="ECO:0000256" key="1">
    <source>
        <dbReference type="ARBA" id="ARBA00004496"/>
    </source>
</evidence>
<evidence type="ECO:0000256" key="6">
    <source>
        <dbReference type="SAM" id="MobiDB-lite"/>
    </source>
</evidence>
<comment type="subcellular location">
    <subcellularLocation>
        <location evidence="1">Cytoplasm</location>
    </subcellularLocation>
</comment>
<dbReference type="EMBL" id="OU896723">
    <property type="protein sequence ID" value="CAH1155106.1"/>
    <property type="molecule type" value="Genomic_DNA"/>
</dbReference>
<feature type="region of interest" description="Disordered" evidence="6">
    <location>
        <begin position="122"/>
        <end position="183"/>
    </location>
</feature>
<feature type="coiled-coil region" evidence="5">
    <location>
        <begin position="558"/>
        <end position="592"/>
    </location>
</feature>
<dbReference type="GO" id="GO:0005634">
    <property type="term" value="C:nucleus"/>
    <property type="evidence" value="ECO:0007669"/>
    <property type="project" value="TreeGrafter"/>
</dbReference>
<dbReference type="InterPro" id="IPR000435">
    <property type="entry name" value="Tektins"/>
</dbReference>
<sequence>MAEYPTRQCGPCPHLAKFGKVENRDYLSQNTTPEPQITLQTPQKANEYNLGVPTTNLQPNLAVSPISRVRFDENNNGQKDGGRFKGGIPPCAEQKYAEKDCCLTKKSEPVVESSFCCGRDQPPASAKGILKHPEGRSPPTMHATAGRHPPASRDPSSEPPVPNPLRPVAEDRSNPPCYLPQPQDALPVQLEESMGPMGPWATGRVDWGPLSGLTGTRPVVDKYSITRYSEGDWRAHNKDMLAMSATEQHRANLIDWNGRQCLEQTQADTDKNQEDNTKRLNQRELEILRWKCELERAIAAASEEIGFMEEQRRRLKQASSVLTVPESIAGECLDRRTGRMDSELVRDDVEEELIREVALCSEIRDIFSRTLKDVEMQLLEDKTAKQRLEYDWSDKKVSHEIDSINMALNNKSTVLRFKPGAVCFPEEQSTPEFWEHFTRETLLEGEATRQRSVTLRGTLDAILNNAARDLRTQADKVEMALARRIACTQEVTDRLENELRQVLRRLADVEDLKDDLRNALRRMDIPMKKAQTRLDNRMRRPRVENCRDVPHFGLVEEVKSIGEAVAALQAQMNQAEDSQAKLMQARSDLEREIMLKRKTLEIDNDRTKRIRSHYPSATALSGY</sequence>
<organism evidence="7 8">
    <name type="scientific">Phaedon cochleariae</name>
    <name type="common">Mustard beetle</name>
    <dbReference type="NCBI Taxonomy" id="80249"/>
    <lineage>
        <taxon>Eukaryota</taxon>
        <taxon>Metazoa</taxon>
        <taxon>Ecdysozoa</taxon>
        <taxon>Arthropoda</taxon>
        <taxon>Hexapoda</taxon>
        <taxon>Insecta</taxon>
        <taxon>Pterygota</taxon>
        <taxon>Neoptera</taxon>
        <taxon>Endopterygota</taxon>
        <taxon>Coleoptera</taxon>
        <taxon>Polyphaga</taxon>
        <taxon>Cucujiformia</taxon>
        <taxon>Chrysomeloidea</taxon>
        <taxon>Chrysomelidae</taxon>
        <taxon>Chrysomelinae</taxon>
        <taxon>Chrysomelini</taxon>
        <taxon>Phaedon</taxon>
    </lineage>
</organism>
<reference evidence="7" key="2">
    <citation type="submission" date="2022-10" db="EMBL/GenBank/DDBJ databases">
        <authorList>
            <consortium name="ENA_rothamsted_submissions"/>
            <consortium name="culmorum"/>
            <person name="King R."/>
        </authorList>
    </citation>
    <scope>NUCLEOTIDE SEQUENCE</scope>
</reference>
<dbReference type="Proteomes" id="UP001153737">
    <property type="component" value="Chromosome 17"/>
</dbReference>
<evidence type="ECO:0000256" key="3">
    <source>
        <dbReference type="ARBA" id="ARBA00022490"/>
    </source>
</evidence>
<dbReference type="GO" id="GO:0005737">
    <property type="term" value="C:cytoplasm"/>
    <property type="evidence" value="ECO:0007669"/>
    <property type="project" value="UniProtKB-SubCell"/>
</dbReference>
<dbReference type="PRINTS" id="PR00511">
    <property type="entry name" value="TEKTIN"/>
</dbReference>
<evidence type="ECO:0008006" key="9">
    <source>
        <dbReference type="Google" id="ProtNLM"/>
    </source>
</evidence>
<evidence type="ECO:0000256" key="2">
    <source>
        <dbReference type="ARBA" id="ARBA00007209"/>
    </source>
</evidence>
<evidence type="ECO:0000313" key="8">
    <source>
        <dbReference type="Proteomes" id="UP001153737"/>
    </source>
</evidence>
<dbReference type="PANTHER" id="PTHR19960:SF12">
    <property type="entry name" value="TEKTIN-4"/>
    <property type="match status" value="1"/>
</dbReference>
<name>A0A9P0GLZ9_PHACE</name>
<proteinExistence type="inferred from homology"/>
<keyword evidence="3" id="KW-0963">Cytoplasm</keyword>